<evidence type="ECO:0000313" key="4">
    <source>
        <dbReference type="Proteomes" id="UP000297527"/>
    </source>
</evidence>
<reference evidence="3 4" key="1">
    <citation type="submission" date="2017-12" db="EMBL/GenBank/DDBJ databases">
        <title>Comparative genomics of Botrytis spp.</title>
        <authorList>
            <person name="Valero-Jimenez C.A."/>
            <person name="Tapia P."/>
            <person name="Veloso J."/>
            <person name="Silva-Moreno E."/>
            <person name="Staats M."/>
            <person name="Valdes J.H."/>
            <person name="Van Kan J.A.L."/>
        </authorList>
    </citation>
    <scope>NUCLEOTIDE SEQUENCE [LARGE SCALE GENOMIC DNA]</scope>
    <source>
        <strain evidence="3 4">MUCL11595</strain>
    </source>
</reference>
<accession>A0A4Z1I6T3</accession>
<keyword evidence="2" id="KW-1133">Transmembrane helix</keyword>
<evidence type="ECO:0000256" key="1">
    <source>
        <dbReference type="SAM" id="MobiDB-lite"/>
    </source>
</evidence>
<dbReference type="OrthoDB" id="202545at2759"/>
<feature type="transmembrane region" description="Helical" evidence="2">
    <location>
        <begin position="70"/>
        <end position="91"/>
    </location>
</feature>
<dbReference type="EMBL" id="PQXN01000096">
    <property type="protein sequence ID" value="TGO55132.1"/>
    <property type="molecule type" value="Genomic_DNA"/>
</dbReference>
<dbReference type="AlphaFoldDB" id="A0A4Z1I6T3"/>
<name>A0A4Z1I6T3_9HELO</name>
<dbReference type="Proteomes" id="UP000297527">
    <property type="component" value="Unassembled WGS sequence"/>
</dbReference>
<dbReference type="PANTHER" id="PTHR42044:SF1">
    <property type="entry name" value="DUF676 DOMAIN-CONTAINING PROTEIN"/>
    <property type="match status" value="1"/>
</dbReference>
<keyword evidence="2" id="KW-0812">Transmembrane</keyword>
<feature type="transmembrane region" description="Helical" evidence="2">
    <location>
        <begin position="96"/>
        <end position="117"/>
    </location>
</feature>
<evidence type="ECO:0000313" key="3">
    <source>
        <dbReference type="EMBL" id="TGO55132.1"/>
    </source>
</evidence>
<feature type="region of interest" description="Disordered" evidence="1">
    <location>
        <begin position="438"/>
        <end position="469"/>
    </location>
</feature>
<comment type="caution">
    <text evidence="3">The sequence shown here is derived from an EMBL/GenBank/DDBJ whole genome shotgun (WGS) entry which is preliminary data.</text>
</comment>
<protein>
    <recommendedName>
        <fullName evidence="5">DUF676 domain-containing protein</fullName>
    </recommendedName>
</protein>
<dbReference type="PANTHER" id="PTHR42044">
    <property type="entry name" value="DUF676 DOMAIN-CONTAINING PROTEIN-RELATED"/>
    <property type="match status" value="1"/>
</dbReference>
<evidence type="ECO:0000256" key="2">
    <source>
        <dbReference type="SAM" id="Phobius"/>
    </source>
</evidence>
<sequence length="504" mass="56710">MAVKFYPSQIGSNLVTPLSYTASPAKLFLQDLWVVFVNLRFVPGIFLPLTPTPSGVLDELYPSAGNLFDLALHAVLIFLQLCFILSIPIWIMMPVWIVATGFTIFWVFNYSLCLILNGSALVTTCESALEYAQRKEEHAHERWLYMNGVCTGHHWLKGSVDRLALTFGRPVLGIHNRTKGLVFDLFECLVQRTLNYATTDVRTSYRILKGTLYEPEVTRVIFILHSQGSIEGSMIVDWLLAEIPQDLLQKLEVYTFGNAANHFNNPHLQIASQNNALAHPSLPATSLTRTVTTLFTNSNTPVELPTSRNGNGKAIPHIEHYAHTYDFVSRFGVLHYQTNYSNDTFAPRFMGRLFEVETSGHMFVQHYLDTMFPLSKSSRRLLQGTGIKDDKKVTDVNWDRERVDEDDVFMTSSVEGRGRVASEDKLGREDWEVSCVGESNADDGIAPQMSAKSGKTNGSKKKKKGTNLLGEGMMVTNGDFGTRGYKVKNLSRLWLYRDGRSPMN</sequence>
<organism evidence="3 4">
    <name type="scientific">Botryotinia convoluta</name>
    <dbReference type="NCBI Taxonomy" id="54673"/>
    <lineage>
        <taxon>Eukaryota</taxon>
        <taxon>Fungi</taxon>
        <taxon>Dikarya</taxon>
        <taxon>Ascomycota</taxon>
        <taxon>Pezizomycotina</taxon>
        <taxon>Leotiomycetes</taxon>
        <taxon>Helotiales</taxon>
        <taxon>Sclerotiniaceae</taxon>
        <taxon>Botryotinia</taxon>
    </lineage>
</organism>
<keyword evidence="4" id="KW-1185">Reference proteome</keyword>
<keyword evidence="2" id="KW-0472">Membrane</keyword>
<evidence type="ECO:0008006" key="5">
    <source>
        <dbReference type="Google" id="ProtNLM"/>
    </source>
</evidence>
<gene>
    <name evidence="3" type="ORF">BCON_0096g00250</name>
</gene>
<proteinExistence type="predicted"/>